<sequence length="225" mass="23903">MSQQDPQAGPSTPPPPRTLTYCSICTFPPEYCEFGSSASKCRAWLQDAHPQMYAKLWSEEAVTSKLAALTTKQAEDLEKEAAKKERKAEAKAEKEKAQKASSKIVLTKAARTKRKATTSVGGLHMFSPPLPAMKVVAKGLSSRLATGASVSKSVNNPNVDEIVIQGDVAEEVKAMIVHRQKPFNELPPESAGGISEKNIVIEEEKKKAAATKGPAGAGGGGEEAS</sequence>
<reference evidence="1 2" key="1">
    <citation type="journal article" date="2018" name="Mol. Biol. Evol.">
        <title>Broad Genomic Sampling Reveals a Smut Pathogenic Ancestry of the Fungal Clade Ustilaginomycotina.</title>
        <authorList>
            <person name="Kijpornyongpan T."/>
            <person name="Mondo S.J."/>
            <person name="Barry K."/>
            <person name="Sandor L."/>
            <person name="Lee J."/>
            <person name="Lipzen A."/>
            <person name="Pangilinan J."/>
            <person name="LaButti K."/>
            <person name="Hainaut M."/>
            <person name="Henrissat B."/>
            <person name="Grigoriev I.V."/>
            <person name="Spatafora J.W."/>
            <person name="Aime M.C."/>
        </authorList>
    </citation>
    <scope>NUCLEOTIDE SEQUENCE [LARGE SCALE GENOMIC DNA]</scope>
    <source>
        <strain evidence="1 2">SA 807</strain>
    </source>
</reference>
<evidence type="ECO:0000313" key="2">
    <source>
        <dbReference type="Proteomes" id="UP000245626"/>
    </source>
</evidence>
<accession>A0ACD0P3M5</accession>
<organism evidence="1 2">
    <name type="scientific">Violaceomyces palustris</name>
    <dbReference type="NCBI Taxonomy" id="1673888"/>
    <lineage>
        <taxon>Eukaryota</taxon>
        <taxon>Fungi</taxon>
        <taxon>Dikarya</taxon>
        <taxon>Basidiomycota</taxon>
        <taxon>Ustilaginomycotina</taxon>
        <taxon>Ustilaginomycetes</taxon>
        <taxon>Violaceomycetales</taxon>
        <taxon>Violaceomycetaceae</taxon>
        <taxon>Violaceomyces</taxon>
    </lineage>
</organism>
<name>A0ACD0P3M5_9BASI</name>
<dbReference type="EMBL" id="KZ819765">
    <property type="protein sequence ID" value="PWN52639.1"/>
    <property type="molecule type" value="Genomic_DNA"/>
</dbReference>
<evidence type="ECO:0000313" key="1">
    <source>
        <dbReference type="EMBL" id="PWN52639.1"/>
    </source>
</evidence>
<gene>
    <name evidence="1" type="ORF">IE53DRAFT_384895</name>
</gene>
<proteinExistence type="predicted"/>
<keyword evidence="2" id="KW-1185">Reference proteome</keyword>
<dbReference type="Proteomes" id="UP000245626">
    <property type="component" value="Unassembled WGS sequence"/>
</dbReference>
<protein>
    <submittedName>
        <fullName evidence="1">EIF1-like protein</fullName>
    </submittedName>
</protein>